<evidence type="ECO:0000256" key="1">
    <source>
        <dbReference type="SAM" id="MobiDB-lite"/>
    </source>
</evidence>
<accession>A0A1F7W9A2</accession>
<dbReference type="AlphaFoldDB" id="A0A1F7W9A2"/>
<evidence type="ECO:0000313" key="2">
    <source>
        <dbReference type="EMBL" id="OGL99349.1"/>
    </source>
</evidence>
<comment type="caution">
    <text evidence="2">The sequence shown here is derived from an EMBL/GenBank/DDBJ whole genome shotgun (WGS) entry which is preliminary data.</text>
</comment>
<gene>
    <name evidence="2" type="ORF">A2304_00020</name>
</gene>
<dbReference type="Proteomes" id="UP000176501">
    <property type="component" value="Unassembled WGS sequence"/>
</dbReference>
<reference evidence="2 3" key="1">
    <citation type="journal article" date="2016" name="Nat. Commun.">
        <title>Thousands of microbial genomes shed light on interconnected biogeochemical processes in an aquifer system.</title>
        <authorList>
            <person name="Anantharaman K."/>
            <person name="Brown C.T."/>
            <person name="Hug L.A."/>
            <person name="Sharon I."/>
            <person name="Castelle C.J."/>
            <person name="Probst A.J."/>
            <person name="Thomas B.C."/>
            <person name="Singh A."/>
            <person name="Wilkins M.J."/>
            <person name="Karaoz U."/>
            <person name="Brodie E.L."/>
            <person name="Williams K.H."/>
            <person name="Hubbard S.S."/>
            <person name="Banfield J.F."/>
        </authorList>
    </citation>
    <scope>NUCLEOTIDE SEQUENCE [LARGE SCALE GENOMIC DNA]</scope>
</reference>
<sequence>MPKEEQVMNDQTVRLAQRNACAALALARTYIAGTRRPIPHEECVRIVAPYGTQPNLVLHLLEREGVLPSDSARGKNRARIVDLDRGVTAMVNKVVVRFWPDPEPAAEEALVRLAKVPAASRPKPSEAMPAEPLATEVVPRVRRARAPREEQAQKLCALLIERIGDAEFSVADVERVSGLPNSTTNGYLRRLVATGGVELLNEGVAKRGTKGRYRVRIAPAAAPTEELSAPASEPAQQSVIRSRGEIESGVRTKREMLGQMDERKRRFAELVSQEPERRRKVEEARQILAEAEAVLARTVAELDGLGDRTSNELDAERLRQDIAGDEYLLEGYEDIVARLVAHH</sequence>
<dbReference type="EMBL" id="MGFE01000006">
    <property type="protein sequence ID" value="OGL99349.1"/>
    <property type="molecule type" value="Genomic_DNA"/>
</dbReference>
<organism evidence="2 3">
    <name type="scientific">Candidatus Uhrbacteria bacterium RIFOXYB2_FULL_57_15</name>
    <dbReference type="NCBI Taxonomy" id="1802422"/>
    <lineage>
        <taxon>Bacteria</taxon>
        <taxon>Candidatus Uhriibacteriota</taxon>
    </lineage>
</organism>
<feature type="region of interest" description="Disordered" evidence="1">
    <location>
        <begin position="223"/>
        <end position="244"/>
    </location>
</feature>
<protein>
    <submittedName>
        <fullName evidence="2">Uncharacterized protein</fullName>
    </submittedName>
</protein>
<evidence type="ECO:0000313" key="3">
    <source>
        <dbReference type="Proteomes" id="UP000176501"/>
    </source>
</evidence>
<name>A0A1F7W9A2_9BACT</name>
<proteinExistence type="predicted"/>